<evidence type="ECO:0000313" key="1">
    <source>
        <dbReference type="EMBL" id="SDJ17338.1"/>
    </source>
</evidence>
<dbReference type="STRING" id="86666.SAMN04490247_1084"/>
<reference evidence="2" key="1">
    <citation type="submission" date="2016-10" db="EMBL/GenBank/DDBJ databases">
        <authorList>
            <person name="Varghese N."/>
            <person name="Submissions S."/>
        </authorList>
    </citation>
    <scope>NUCLEOTIDE SEQUENCE [LARGE SCALE GENOMIC DNA]</scope>
    <source>
        <strain evidence="2">DSM 4771</strain>
    </source>
</reference>
<dbReference type="AlphaFoldDB" id="A0A1G8RK31"/>
<accession>A0A1G8RK31</accession>
<dbReference type="EMBL" id="FNEV01000002">
    <property type="protein sequence ID" value="SDJ17338.1"/>
    <property type="molecule type" value="Genomic_DNA"/>
</dbReference>
<proteinExistence type="predicted"/>
<gene>
    <name evidence="1" type="ORF">SAMN04490247_1084</name>
</gene>
<dbReference type="RefSeq" id="WP_093192808.1">
    <property type="nucleotide sequence ID" value="NZ_FNEV01000002.1"/>
</dbReference>
<protein>
    <submittedName>
        <fullName evidence="1">Uncharacterized protein</fullName>
    </submittedName>
</protein>
<name>A0A1G8RK31_9BACI</name>
<dbReference type="Proteomes" id="UP000199225">
    <property type="component" value="Unassembled WGS sequence"/>
</dbReference>
<organism evidence="1 2">
    <name type="scientific">Salimicrobium halophilum</name>
    <dbReference type="NCBI Taxonomy" id="86666"/>
    <lineage>
        <taxon>Bacteria</taxon>
        <taxon>Bacillati</taxon>
        <taxon>Bacillota</taxon>
        <taxon>Bacilli</taxon>
        <taxon>Bacillales</taxon>
        <taxon>Bacillaceae</taxon>
        <taxon>Salimicrobium</taxon>
    </lineage>
</organism>
<sequence>MLSFEEKQNILDTFTELEKKEISLGRVNYHYEESLYDKKNVVYHLHPNGNGYVYAGMIGDVETDDRGMVNIRDFSEEELKEIVQDAIDSLSMTDAERDPLLEEWENDGEELLVLMKEDDGFNVYGGDRLEGSFRTYDEASDFLEQEGFKRI</sequence>
<keyword evidence="2" id="KW-1185">Reference proteome</keyword>
<dbReference type="OrthoDB" id="2360619at2"/>
<evidence type="ECO:0000313" key="2">
    <source>
        <dbReference type="Proteomes" id="UP000199225"/>
    </source>
</evidence>